<protein>
    <submittedName>
        <fullName evidence="2">DUF4402 domain-containing protein</fullName>
    </submittedName>
</protein>
<evidence type="ECO:0000313" key="3">
    <source>
        <dbReference type="Proteomes" id="UP001595453"/>
    </source>
</evidence>
<comment type="caution">
    <text evidence="2">The sequence shown here is derived from an EMBL/GenBank/DDBJ whole genome shotgun (WGS) entry which is preliminary data.</text>
</comment>
<evidence type="ECO:0000313" key="2">
    <source>
        <dbReference type="EMBL" id="MFC3031809.1"/>
    </source>
</evidence>
<keyword evidence="1" id="KW-0732">Signal</keyword>
<dbReference type="EMBL" id="JBHRSD010000010">
    <property type="protein sequence ID" value="MFC3031809.1"/>
    <property type="molecule type" value="Genomic_DNA"/>
</dbReference>
<dbReference type="Pfam" id="PF14352">
    <property type="entry name" value="DUF4402"/>
    <property type="match status" value="1"/>
</dbReference>
<organism evidence="2 3">
    <name type="scientific">Pseudoalteromonas fenneropenaei</name>
    <dbReference type="NCBI Taxonomy" id="1737459"/>
    <lineage>
        <taxon>Bacteria</taxon>
        <taxon>Pseudomonadati</taxon>
        <taxon>Pseudomonadota</taxon>
        <taxon>Gammaproteobacteria</taxon>
        <taxon>Alteromonadales</taxon>
        <taxon>Pseudoalteromonadaceae</taxon>
        <taxon>Pseudoalteromonas</taxon>
    </lineage>
</organism>
<dbReference type="InterPro" id="IPR025514">
    <property type="entry name" value="DUF4402"/>
</dbReference>
<dbReference type="RefSeq" id="WP_377121419.1">
    <property type="nucleotide sequence ID" value="NZ_JBHRSD010000010.1"/>
</dbReference>
<keyword evidence="3" id="KW-1185">Reference proteome</keyword>
<name>A0ABV7CGN3_9GAMM</name>
<feature type="signal peptide" evidence="1">
    <location>
        <begin position="1"/>
        <end position="23"/>
    </location>
</feature>
<accession>A0ABV7CGN3</accession>
<gene>
    <name evidence="2" type="ORF">ACFOEE_04700</name>
</gene>
<dbReference type="Proteomes" id="UP001595453">
    <property type="component" value="Unassembled WGS sequence"/>
</dbReference>
<feature type="chain" id="PRO_5046084216" evidence="1">
    <location>
        <begin position="24"/>
        <end position="200"/>
    </location>
</feature>
<proteinExistence type="predicted"/>
<reference evidence="3" key="1">
    <citation type="journal article" date="2019" name="Int. J. Syst. Evol. Microbiol.">
        <title>The Global Catalogue of Microorganisms (GCM) 10K type strain sequencing project: providing services to taxonomists for standard genome sequencing and annotation.</title>
        <authorList>
            <consortium name="The Broad Institute Genomics Platform"/>
            <consortium name="The Broad Institute Genome Sequencing Center for Infectious Disease"/>
            <person name="Wu L."/>
            <person name="Ma J."/>
        </authorList>
    </citation>
    <scope>NUCLEOTIDE SEQUENCE [LARGE SCALE GENOMIC DNA]</scope>
    <source>
        <strain evidence="3">KCTC 42730</strain>
    </source>
</reference>
<sequence>MKKAALTLISLTILSTTSLTATAETKPMKATVTVKNLFTLTPDKELSFGEIRANAELLTDGGKQASLTIPADPDAASGVPTKDGTAVIQSITAGSPATFSVSGTAPNSELLISIPTSAELINSAALPDNPKFVISDFEVLIEGGPNDRQIYDGSSKKLIADNTGAVKFHVGATLKTDPAAKKSTYTDGEYTATVNVTVVY</sequence>
<evidence type="ECO:0000256" key="1">
    <source>
        <dbReference type="SAM" id="SignalP"/>
    </source>
</evidence>